<keyword evidence="3" id="KW-1185">Reference proteome</keyword>
<evidence type="ECO:0008006" key="4">
    <source>
        <dbReference type="Google" id="ProtNLM"/>
    </source>
</evidence>
<feature type="compositionally biased region" description="Low complexity" evidence="1">
    <location>
        <begin position="84"/>
        <end position="93"/>
    </location>
</feature>
<feature type="non-terminal residue" evidence="2">
    <location>
        <position position="296"/>
    </location>
</feature>
<feature type="compositionally biased region" description="Basic residues" evidence="1">
    <location>
        <begin position="30"/>
        <end position="51"/>
    </location>
</feature>
<sequence>GGAVPGREEGFELRRCFGAAGGRAGEGQERKKRLRCWRVKHSLSKHRHLRDHSRGSTSSSSSSSWRQLQHGVGLGEQERRRPARGAAPQPQRAAHGEHAAEGRAAESRGALGTAGGNGKEAPPPRLRLRVPGPGRGGRPGPRGRAPLGQGEIHDRKAYLAFKHHVVRFEMQLRALEPALYAKLLALMRRADAEGWQRLRKKKSTVYPEVEYIDYDVAREGGECYIEPHVDNKSGVTLVAMLSERSEYGGGASCFRRAKGNEGHRQVTLQLGDVVMFRGERLLHWITNVTVGRQAIL</sequence>
<feature type="region of interest" description="Disordered" evidence="1">
    <location>
        <begin position="1"/>
        <end position="150"/>
    </location>
</feature>
<evidence type="ECO:0000313" key="2">
    <source>
        <dbReference type="EMBL" id="CAK0816035.1"/>
    </source>
</evidence>
<reference evidence="2" key="1">
    <citation type="submission" date="2023-10" db="EMBL/GenBank/DDBJ databases">
        <authorList>
            <person name="Chen Y."/>
            <person name="Shah S."/>
            <person name="Dougan E. K."/>
            <person name="Thang M."/>
            <person name="Chan C."/>
        </authorList>
    </citation>
    <scope>NUCLEOTIDE SEQUENCE [LARGE SCALE GENOMIC DNA]</scope>
</reference>
<feature type="compositionally biased region" description="Basic and acidic residues" evidence="1">
    <location>
        <begin position="1"/>
        <end position="15"/>
    </location>
</feature>
<dbReference type="EMBL" id="CAUYUJ010006075">
    <property type="protein sequence ID" value="CAK0816035.1"/>
    <property type="molecule type" value="Genomic_DNA"/>
</dbReference>
<dbReference type="Proteomes" id="UP001189429">
    <property type="component" value="Unassembled WGS sequence"/>
</dbReference>
<evidence type="ECO:0000256" key="1">
    <source>
        <dbReference type="SAM" id="MobiDB-lite"/>
    </source>
</evidence>
<feature type="compositionally biased region" description="Low complexity" evidence="1">
    <location>
        <begin position="55"/>
        <end position="64"/>
    </location>
</feature>
<feature type="compositionally biased region" description="Basic and acidic residues" evidence="1">
    <location>
        <begin position="94"/>
        <end position="106"/>
    </location>
</feature>
<name>A0ABN9RAS6_9DINO</name>
<protein>
    <recommendedName>
        <fullName evidence="4">Fe2OG dioxygenase domain-containing protein</fullName>
    </recommendedName>
</protein>
<dbReference type="Gene3D" id="2.60.120.620">
    <property type="entry name" value="q2cbj1_9rhob like domain"/>
    <property type="match status" value="1"/>
</dbReference>
<accession>A0ABN9RAS6</accession>
<evidence type="ECO:0000313" key="3">
    <source>
        <dbReference type="Proteomes" id="UP001189429"/>
    </source>
</evidence>
<feature type="non-terminal residue" evidence="2">
    <location>
        <position position="1"/>
    </location>
</feature>
<proteinExistence type="predicted"/>
<comment type="caution">
    <text evidence="2">The sequence shown here is derived from an EMBL/GenBank/DDBJ whole genome shotgun (WGS) entry which is preliminary data.</text>
</comment>
<gene>
    <name evidence="2" type="ORF">PCOR1329_LOCUS19118</name>
</gene>
<organism evidence="2 3">
    <name type="scientific">Prorocentrum cordatum</name>
    <dbReference type="NCBI Taxonomy" id="2364126"/>
    <lineage>
        <taxon>Eukaryota</taxon>
        <taxon>Sar</taxon>
        <taxon>Alveolata</taxon>
        <taxon>Dinophyceae</taxon>
        <taxon>Prorocentrales</taxon>
        <taxon>Prorocentraceae</taxon>
        <taxon>Prorocentrum</taxon>
    </lineage>
</organism>